<dbReference type="InterPro" id="IPR036890">
    <property type="entry name" value="HATPase_C_sf"/>
</dbReference>
<evidence type="ECO:0000313" key="2">
    <source>
        <dbReference type="Proteomes" id="UP000094056"/>
    </source>
</evidence>
<accession>A0A1E3XGM9</accession>
<sequence length="290" mass="33796">MKYEFPQNIRSSFEGYNVFIDFYNKTDDIFFDEIILDLKNTTWIEANLSAILGAILNKIENELNDVKIINPSDKIEKLLERNHFLSNFGGYKIPDIYETTIKYRKFKTTEEKLFKEYLDRELLSKEAMPEMSTLLRKKINESIFEIFNNAIIHGNCKNIFSCGQYYRTKKRLDFTIVDLGRTIKSNVKDYVNQDISGKDAIKWAIAEGNTTKLGEIPGGLGLSLIREFLGKNNGKIQIVSEDGYWEQKGCNEREECFSQIFPGTIVNLEFNIDDKSYYYLLSEINEDEIF</sequence>
<dbReference type="Proteomes" id="UP000094056">
    <property type="component" value="Unassembled WGS sequence"/>
</dbReference>
<dbReference type="EMBL" id="MAYW01000001">
    <property type="protein sequence ID" value="ODS34759.1"/>
    <property type="molecule type" value="Genomic_DNA"/>
</dbReference>
<name>A0A1E3XGM9_9BACT</name>
<dbReference type="AlphaFoldDB" id="A0A1E3XGM9"/>
<evidence type="ECO:0000313" key="1">
    <source>
        <dbReference type="EMBL" id="ODS34759.1"/>
    </source>
</evidence>
<protein>
    <submittedName>
        <fullName evidence="1">Uncharacterized protein</fullName>
    </submittedName>
</protein>
<comment type="caution">
    <text evidence="1">The sequence shown here is derived from an EMBL/GenBank/DDBJ whole genome shotgun (WGS) entry which is preliminary data.</text>
</comment>
<organism evidence="1 2">
    <name type="scientific">Candidatus Scalindua rubra</name>
    <dbReference type="NCBI Taxonomy" id="1872076"/>
    <lineage>
        <taxon>Bacteria</taxon>
        <taxon>Pseudomonadati</taxon>
        <taxon>Planctomycetota</taxon>
        <taxon>Candidatus Brocadiia</taxon>
        <taxon>Candidatus Brocadiales</taxon>
        <taxon>Candidatus Scalinduaceae</taxon>
        <taxon>Candidatus Scalindua</taxon>
    </lineage>
</organism>
<gene>
    <name evidence="1" type="ORF">SCARUB_00019</name>
</gene>
<dbReference type="Gene3D" id="3.30.565.10">
    <property type="entry name" value="Histidine kinase-like ATPase, C-terminal domain"/>
    <property type="match status" value="1"/>
</dbReference>
<proteinExistence type="predicted"/>
<reference evidence="1 2" key="1">
    <citation type="submission" date="2016-07" db="EMBL/GenBank/DDBJ databases">
        <title>Draft genome of Scalindua rubra, obtained from a brine-seawater interface in the Red Sea, sheds light on salt adaptation in anammox bacteria.</title>
        <authorList>
            <person name="Speth D.R."/>
            <person name="Lagkouvardos I."/>
            <person name="Wang Y."/>
            <person name="Qian P.-Y."/>
            <person name="Dutilh B.E."/>
            <person name="Jetten M.S."/>
        </authorList>
    </citation>
    <scope>NUCLEOTIDE SEQUENCE [LARGE SCALE GENOMIC DNA]</scope>
    <source>
        <strain evidence="1">BSI-1</strain>
    </source>
</reference>